<name>A0A143SZK8_STRAW</name>
<protein>
    <submittedName>
        <fullName evidence="1">Uncharacterized protein</fullName>
    </submittedName>
</protein>
<organism evidence="1">
    <name type="scientific">Streptomyces avermitilis (strain ATCC 31267 / DSM 46492 / JCM 5070 / NBRC 14893 / NCIMB 12804 / NRRL 8165 / MA-4680)</name>
    <dbReference type="NCBI Taxonomy" id="227882"/>
    <lineage>
        <taxon>Bacteria</taxon>
        <taxon>Bacillati</taxon>
        <taxon>Actinomycetota</taxon>
        <taxon>Actinomycetes</taxon>
        <taxon>Kitasatosporales</taxon>
        <taxon>Streptomycetaceae</taxon>
        <taxon>Streptomyces</taxon>
    </lineage>
</organism>
<dbReference type="OrthoDB" id="3894261at2"/>
<keyword evidence="1" id="KW-0614">Plasmid</keyword>
<proteinExistence type="predicted"/>
<reference evidence="1" key="1">
    <citation type="submission" date="2016-03" db="EMBL/GenBank/DDBJ databases">
        <title>Complete sequence of the second linear plasmid SAP2 of Streptomyces avermitilis.</title>
        <authorList>
            <person name="Ikeda H."/>
        </authorList>
    </citation>
    <scope>NUCLEOTIDE SEQUENCE</scope>
    <source>
        <strain evidence="1">MA-4680</strain>
        <plasmid evidence="1">SAP2</plasmid>
    </source>
</reference>
<geneLocation type="plasmid" evidence="1">
    <name>SAP2</name>
</geneLocation>
<dbReference type="AlphaFoldDB" id="A0A143SZK8"/>
<gene>
    <name evidence="1" type="ORF">SAVERM_2p045</name>
</gene>
<dbReference type="EMBL" id="AP017380">
    <property type="protein sequence ID" value="BAU77489.1"/>
    <property type="molecule type" value="Genomic_DNA"/>
</dbReference>
<dbReference type="RefSeq" id="WP_037652274.1">
    <property type="nucleotide sequence ID" value="NZ_BAVY01000051.1"/>
</dbReference>
<evidence type="ECO:0000313" key="1">
    <source>
        <dbReference type="EMBL" id="BAU77489.1"/>
    </source>
</evidence>
<accession>A0A143SZK8</accession>
<sequence>MALRQHWERNHPGEPLEEYLRRGGMFSRCSNAVNLPQQMQSALADVAQALTLSGTVGGAVGQLTTTLVGAMRERRQTVRALAARVRRPHARPAHRA</sequence>